<name>A0A3S3WDI3_9SPHI</name>
<comment type="caution">
    <text evidence="3">The sequence shown here is derived from an EMBL/GenBank/DDBJ whole genome shotgun (WGS) entry which is preliminary data.</text>
</comment>
<dbReference type="PIRSF" id="PIRSF014753">
    <property type="entry name" value="UCP014753"/>
    <property type="match status" value="1"/>
</dbReference>
<dbReference type="InterPro" id="IPR016624">
    <property type="entry name" value="UCP014753"/>
</dbReference>
<dbReference type="PANTHER" id="PTHR35339">
    <property type="entry name" value="LINALOOL DEHYDRATASE_ISOMERASE DOMAIN-CONTAINING PROTEIN"/>
    <property type="match status" value="1"/>
</dbReference>
<feature type="domain" description="DUF2264" evidence="2">
    <location>
        <begin position="30"/>
        <end position="389"/>
    </location>
</feature>
<gene>
    <name evidence="3" type="ORF">EPL05_07025</name>
</gene>
<organism evidence="3 4">
    <name type="scientific">Mucilaginibacter gilvus</name>
    <dbReference type="NCBI Taxonomy" id="2305909"/>
    <lineage>
        <taxon>Bacteria</taxon>
        <taxon>Pseudomonadati</taxon>
        <taxon>Bacteroidota</taxon>
        <taxon>Sphingobacteriia</taxon>
        <taxon>Sphingobacteriales</taxon>
        <taxon>Sphingobacteriaceae</taxon>
        <taxon>Mucilaginibacter</taxon>
    </lineage>
</organism>
<dbReference type="EMBL" id="SBIW01000003">
    <property type="protein sequence ID" value="RWY54363.1"/>
    <property type="molecule type" value="Genomic_DNA"/>
</dbReference>
<evidence type="ECO:0000259" key="2">
    <source>
        <dbReference type="Pfam" id="PF10022"/>
    </source>
</evidence>
<proteinExistence type="predicted"/>
<dbReference type="PROSITE" id="PS51257">
    <property type="entry name" value="PROKAR_LIPOPROTEIN"/>
    <property type="match status" value="1"/>
</dbReference>
<dbReference type="Proteomes" id="UP000286701">
    <property type="component" value="Unassembled WGS sequence"/>
</dbReference>
<dbReference type="OrthoDB" id="9813465at2"/>
<reference evidence="3 4" key="1">
    <citation type="submission" date="2019-01" db="EMBL/GenBank/DDBJ databases">
        <title>Mucilaginibacter antarcticum sp. nov., isolated from antarctic soil.</title>
        <authorList>
            <person name="Yan Y.-Q."/>
            <person name="Du Z.-J."/>
        </authorList>
    </citation>
    <scope>NUCLEOTIDE SEQUENCE [LARGE SCALE GENOMIC DNA]</scope>
    <source>
        <strain evidence="3 4">F01003</strain>
    </source>
</reference>
<feature type="signal peptide" evidence="1">
    <location>
        <begin position="1"/>
        <end position="19"/>
    </location>
</feature>
<sequence>MKKILTCLLFLSVSLACFAQKKPAKAIPVRKVWLNYLDKVARPVLSNLADDQLKLKIQMELSDRIDNKESRTKAGYLEAFGRTLSGIAPWLQAEGGDAEEVKLRNQYREWTLKAIANAVNPQAKDYMQWNGGQPLVDASFVALGLIRSPWLWEHLDGKVKLQVVDALKITRNTVPVYSNWILFSGMIEAFFCKYDLGYDPVRVEYAVREFTQHWYVGDGMYSDGMEFHFDYYNSIVIHPNLSTILDVVNQKIKKYGAEQAREVIIGQRYAEILERLINTDGSFPATGRSIVYRGGLFTHLADVAYKKQLPAKLLPAQVRGALTALIQKTLGAPQTFNDAGWLNIGLYGKQPGLADFYITTGSLYICADIFLPLGLPDTDEFWSSSDAPWTSVKIWSGQDVPADHALDIKK</sequence>
<accession>A0A3S3WDI3</accession>
<dbReference type="AlphaFoldDB" id="A0A3S3WDI3"/>
<keyword evidence="4" id="KW-1185">Reference proteome</keyword>
<feature type="chain" id="PRO_5018533554" evidence="1">
    <location>
        <begin position="20"/>
        <end position="410"/>
    </location>
</feature>
<dbReference type="PANTHER" id="PTHR35339:SF3">
    <property type="entry name" value="DUF2264 DOMAIN-CONTAINING PROTEIN"/>
    <property type="match status" value="1"/>
</dbReference>
<evidence type="ECO:0000313" key="3">
    <source>
        <dbReference type="EMBL" id="RWY54363.1"/>
    </source>
</evidence>
<keyword evidence="1" id="KW-0732">Signal</keyword>
<dbReference type="Pfam" id="PF10022">
    <property type="entry name" value="DUF2264"/>
    <property type="match status" value="1"/>
</dbReference>
<dbReference type="InterPro" id="IPR049349">
    <property type="entry name" value="DUF2264_N"/>
</dbReference>
<evidence type="ECO:0000256" key="1">
    <source>
        <dbReference type="SAM" id="SignalP"/>
    </source>
</evidence>
<evidence type="ECO:0000313" key="4">
    <source>
        <dbReference type="Proteomes" id="UP000286701"/>
    </source>
</evidence>
<protein>
    <submittedName>
        <fullName evidence="3">DUF2264 domain-containing protein</fullName>
    </submittedName>
</protein>